<accession>A0A927ED48</accession>
<organism evidence="1 2">
    <name type="scientific">Bosea spartocytisi</name>
    <dbReference type="NCBI Taxonomy" id="2773451"/>
    <lineage>
        <taxon>Bacteria</taxon>
        <taxon>Pseudomonadati</taxon>
        <taxon>Pseudomonadota</taxon>
        <taxon>Alphaproteobacteria</taxon>
        <taxon>Hyphomicrobiales</taxon>
        <taxon>Boseaceae</taxon>
        <taxon>Bosea</taxon>
    </lineage>
</organism>
<dbReference type="Proteomes" id="UP000619295">
    <property type="component" value="Unassembled WGS sequence"/>
</dbReference>
<dbReference type="AlphaFoldDB" id="A0A927ED48"/>
<name>A0A927ED48_9HYPH</name>
<evidence type="ECO:0000313" key="2">
    <source>
        <dbReference type="Proteomes" id="UP000619295"/>
    </source>
</evidence>
<evidence type="ECO:0000313" key="1">
    <source>
        <dbReference type="EMBL" id="MBD3847111.1"/>
    </source>
</evidence>
<keyword evidence="2" id="KW-1185">Reference proteome</keyword>
<reference evidence="1" key="1">
    <citation type="submission" date="2020-09" db="EMBL/GenBank/DDBJ databases">
        <title>Bosea spartocytisi sp. nov. a root nodule endophyte of Spartocytisus supranubius in the high mountain ecosystem fo the Teide National Park (Canary Islands, Spain).</title>
        <authorList>
            <person name="Pulido-Suarez L."/>
            <person name="Peix A."/>
            <person name="Igual J.M."/>
            <person name="Socas-Perez N."/>
            <person name="Velazquez E."/>
            <person name="Flores-Felix J.D."/>
            <person name="Leon-Barrios M."/>
        </authorList>
    </citation>
    <scope>NUCLEOTIDE SEQUENCE</scope>
    <source>
        <strain evidence="1">SSUT16</strain>
    </source>
</reference>
<gene>
    <name evidence="1" type="ORF">IED13_15485</name>
</gene>
<comment type="caution">
    <text evidence="1">The sequence shown here is derived from an EMBL/GenBank/DDBJ whole genome shotgun (WGS) entry which is preliminary data.</text>
</comment>
<sequence length="188" mass="20315">MPFFSETAAAALAGRTVRVAHLVFLDFTSQPMRLWLGRGKLIAGGQEWSGLGELGSISGIETPLGGTAPVTTLALSGVKPELVAKALDAAAEVKGRAAIVSMQFFDENWQVLDNPYALMTGVMDRISIAAPDVATRTLEVTVEWLFTRRAIPPFGMLSDRDQKSLYPGDRGLEQIAAMQNKSTTWPSY</sequence>
<proteinExistence type="predicted"/>
<protein>
    <submittedName>
        <fullName evidence="1">Uncharacterized protein</fullName>
    </submittedName>
</protein>
<dbReference type="RefSeq" id="WP_191124693.1">
    <property type="nucleotide sequence ID" value="NZ_JACXWY010000009.1"/>
</dbReference>
<dbReference type="EMBL" id="JACXWY010000009">
    <property type="protein sequence ID" value="MBD3847111.1"/>
    <property type="molecule type" value="Genomic_DNA"/>
</dbReference>